<feature type="compositionally biased region" description="Basic residues" evidence="2">
    <location>
        <begin position="56"/>
        <end position="74"/>
    </location>
</feature>
<feature type="region of interest" description="Disordered" evidence="2">
    <location>
        <begin position="1115"/>
        <end position="1151"/>
    </location>
</feature>
<feature type="zinc finger region" description="C3H1-type" evidence="1">
    <location>
        <begin position="419"/>
        <end position="448"/>
    </location>
</feature>
<feature type="domain" description="C3H1-type" evidence="3">
    <location>
        <begin position="548"/>
        <end position="576"/>
    </location>
</feature>
<dbReference type="EMBL" id="MU006226">
    <property type="protein sequence ID" value="KAF2826247.1"/>
    <property type="molecule type" value="Genomic_DNA"/>
</dbReference>
<dbReference type="PROSITE" id="PS50103">
    <property type="entry name" value="ZF_C3H1"/>
    <property type="match status" value="3"/>
</dbReference>
<feature type="compositionally biased region" description="Basic and acidic residues" evidence="2">
    <location>
        <begin position="1133"/>
        <end position="1143"/>
    </location>
</feature>
<feature type="region of interest" description="Disordered" evidence="2">
    <location>
        <begin position="292"/>
        <end position="335"/>
    </location>
</feature>
<keyword evidence="5" id="KW-1185">Reference proteome</keyword>
<keyword evidence="1" id="KW-0863">Zinc-finger</keyword>
<keyword evidence="1" id="KW-0862">Zinc</keyword>
<dbReference type="Gene3D" id="3.30.1370.210">
    <property type="match status" value="1"/>
</dbReference>
<keyword evidence="1" id="KW-0479">Metal-binding</keyword>
<feature type="compositionally biased region" description="Polar residues" evidence="2">
    <location>
        <begin position="258"/>
        <end position="280"/>
    </location>
</feature>
<feature type="compositionally biased region" description="Pro residues" evidence="2">
    <location>
        <begin position="680"/>
        <end position="720"/>
    </location>
</feature>
<evidence type="ECO:0000313" key="4">
    <source>
        <dbReference type="EMBL" id="KAF2826247.1"/>
    </source>
</evidence>
<sequence>MHACTWEPESGVADTGLLNPWKRQKELMGPRGFRKFIENNESKFNEAVRRHDVARAIRHQKRAKKRSQLKKRPRPQVEVDDSEDDTPLAQGKQATQHKSKKSKENNVASPSTEDAEIGLFVEQIPITRRAPLEQSTSEEEQGSPPSSDSDDSLMGELASKVVSKGLNLGNSILSPRSPKKKPAAQSANSVPKPPVAKTQRQDTITKPLRKATASAALPTPKSVVITEKRAPAESTSLTAPKSVETKEKSAQAAVSAADPSSTTLQRRSTGNVTAPNPSAPVTSLLAKTVESASPVVTKAPLKQTSSTTIKKTGVNPKTVPIRMTNEPKTAPREWKKSKERFSTLQAARRAELRGRAEGTPDPQALDFVGVSPAGLTLPRTASRVDNPYGRREAGNRRMQQIDADEPVEEVVPIQNWEANKAPLVCPHWRLSHNCPYGPAKCNFMHRDKDENGEDLPIGDITGSLPPKYRRVPLTCLFWLNSKHGCKKSEKECLYAHKNTGWMPKDGNDNQPFQIDPNALPVSELPVKSLLTGQGSASHPTRQEKKWMKPHEITCWYWKKGTCQHTPGTCKFKHHDTGIIADPPPSGLTCRNWLRRNCRHTAEQCKFQHYNVETELGQPSFSYDIASALPYKTHDQQAPTPGTVFANGTWIEVDMDDNGPQLATIWDEPQPPAEQIELSLSPPPPPPSPPPPHPPLTLQPSSPPPSPLTLTPPPPPPPPLTTIPAPNSSCQEIKQILDQALDISFTELFECGGHEDSSTMLDRKALLLFHPMDHCEELEVITRWLLMHHVEVSSVWHEGCWDYFRQQMAKGGSGIVIAHPDFEWYSELTGFGKLLQKQVRLWSLGVQEGIEHDSALLDTLPKERHDCIEIFPVGGFIYITDDVFEEKPQLALQIVELFLAKVDKMRHATGSVSPWQEADNAYLHWRLCVRPELMEHLFQRCEEQESELEAGEPDALARAYLYALLIETDYIEQELPIQPLSAVSDKFPIISERRIIAEEKPVDYFNALTSSTEEANLRMIRYYAGLHIEMRRDYRHFFVVHTKPFVPCVRKWKQEIQTIAEVITPEQCVAELQKDADQESRGQMFDFGEKYMPEGKVDTVEEALVSQVTKVQNKQVTRIASPQVTDSQTSMDEGEIRESQHSMEDGEIYPTQ</sequence>
<organism evidence="4 5">
    <name type="scientific">Ophiobolus disseminans</name>
    <dbReference type="NCBI Taxonomy" id="1469910"/>
    <lineage>
        <taxon>Eukaryota</taxon>
        <taxon>Fungi</taxon>
        <taxon>Dikarya</taxon>
        <taxon>Ascomycota</taxon>
        <taxon>Pezizomycotina</taxon>
        <taxon>Dothideomycetes</taxon>
        <taxon>Pleosporomycetidae</taxon>
        <taxon>Pleosporales</taxon>
        <taxon>Pleosporineae</taxon>
        <taxon>Phaeosphaeriaceae</taxon>
        <taxon>Ophiobolus</taxon>
    </lineage>
</organism>
<dbReference type="AlphaFoldDB" id="A0A6A7A0L4"/>
<dbReference type="Proteomes" id="UP000799424">
    <property type="component" value="Unassembled WGS sequence"/>
</dbReference>
<feature type="region of interest" description="Disordered" evidence="2">
    <location>
        <begin position="673"/>
        <end position="726"/>
    </location>
</feature>
<dbReference type="GO" id="GO:0008270">
    <property type="term" value="F:zinc ion binding"/>
    <property type="evidence" value="ECO:0007669"/>
    <property type="project" value="UniProtKB-KW"/>
</dbReference>
<dbReference type="SMART" id="SM00356">
    <property type="entry name" value="ZnF_C3H1"/>
    <property type="match status" value="4"/>
</dbReference>
<feature type="domain" description="C3H1-type" evidence="3">
    <location>
        <begin position="419"/>
        <end position="448"/>
    </location>
</feature>
<dbReference type="InterPro" id="IPR000571">
    <property type="entry name" value="Znf_CCCH"/>
</dbReference>
<evidence type="ECO:0000259" key="3">
    <source>
        <dbReference type="PROSITE" id="PS50103"/>
    </source>
</evidence>
<feature type="region of interest" description="Disordered" evidence="2">
    <location>
        <begin position="378"/>
        <end position="397"/>
    </location>
</feature>
<dbReference type="OrthoDB" id="1918685at2759"/>
<evidence type="ECO:0000313" key="5">
    <source>
        <dbReference type="Proteomes" id="UP000799424"/>
    </source>
</evidence>
<reference evidence="4" key="1">
    <citation type="journal article" date="2020" name="Stud. Mycol.">
        <title>101 Dothideomycetes genomes: a test case for predicting lifestyles and emergence of pathogens.</title>
        <authorList>
            <person name="Haridas S."/>
            <person name="Albert R."/>
            <person name="Binder M."/>
            <person name="Bloem J."/>
            <person name="Labutti K."/>
            <person name="Salamov A."/>
            <person name="Andreopoulos B."/>
            <person name="Baker S."/>
            <person name="Barry K."/>
            <person name="Bills G."/>
            <person name="Bluhm B."/>
            <person name="Cannon C."/>
            <person name="Castanera R."/>
            <person name="Culley D."/>
            <person name="Daum C."/>
            <person name="Ezra D."/>
            <person name="Gonzalez J."/>
            <person name="Henrissat B."/>
            <person name="Kuo A."/>
            <person name="Liang C."/>
            <person name="Lipzen A."/>
            <person name="Lutzoni F."/>
            <person name="Magnuson J."/>
            <person name="Mondo S."/>
            <person name="Nolan M."/>
            <person name="Ohm R."/>
            <person name="Pangilinan J."/>
            <person name="Park H.-J."/>
            <person name="Ramirez L."/>
            <person name="Alfaro M."/>
            <person name="Sun H."/>
            <person name="Tritt A."/>
            <person name="Yoshinaga Y."/>
            <person name="Zwiers L.-H."/>
            <person name="Turgeon B."/>
            <person name="Goodwin S."/>
            <person name="Spatafora J."/>
            <person name="Crous P."/>
            <person name="Grigoriev I."/>
        </authorList>
    </citation>
    <scope>NUCLEOTIDE SEQUENCE</scope>
    <source>
        <strain evidence="4">CBS 113818</strain>
    </source>
</reference>
<dbReference type="Gene3D" id="4.10.1000.10">
    <property type="entry name" value="Zinc finger, CCCH-type"/>
    <property type="match status" value="1"/>
</dbReference>
<feature type="zinc finger region" description="C3H1-type" evidence="1">
    <location>
        <begin position="548"/>
        <end position="576"/>
    </location>
</feature>
<feature type="zinc finger region" description="C3H1-type" evidence="1">
    <location>
        <begin position="583"/>
        <end position="611"/>
    </location>
</feature>
<name>A0A6A7A0L4_9PLEO</name>
<evidence type="ECO:0000256" key="1">
    <source>
        <dbReference type="PROSITE-ProRule" id="PRU00723"/>
    </source>
</evidence>
<gene>
    <name evidence="4" type="ORF">CC86DRAFT_350806</name>
</gene>
<protein>
    <recommendedName>
        <fullName evidence="3">C3H1-type domain-containing protein</fullName>
    </recommendedName>
</protein>
<feature type="region of interest" description="Disordered" evidence="2">
    <location>
        <begin position="50"/>
        <end position="280"/>
    </location>
</feature>
<proteinExistence type="predicted"/>
<feature type="compositionally biased region" description="Polar residues" evidence="2">
    <location>
        <begin position="1115"/>
        <end position="1130"/>
    </location>
</feature>
<feature type="domain" description="C3H1-type" evidence="3">
    <location>
        <begin position="583"/>
        <end position="611"/>
    </location>
</feature>
<evidence type="ECO:0000256" key="2">
    <source>
        <dbReference type="SAM" id="MobiDB-lite"/>
    </source>
</evidence>
<accession>A0A6A7A0L4</accession>